<dbReference type="Gene3D" id="2.60.220.30">
    <property type="match status" value="1"/>
</dbReference>
<dbReference type="SUPFAM" id="SSF47986">
    <property type="entry name" value="DEATH domain"/>
    <property type="match status" value="1"/>
</dbReference>
<dbReference type="InterPro" id="IPR000488">
    <property type="entry name" value="Death_dom"/>
</dbReference>
<dbReference type="CDD" id="cd01670">
    <property type="entry name" value="Death"/>
    <property type="match status" value="1"/>
</dbReference>
<protein>
    <recommendedName>
        <fullName evidence="2">Death domain-containing protein</fullName>
    </recommendedName>
</protein>
<dbReference type="EnsemblMetazoa" id="XM_038208880.1">
    <property type="protein sequence ID" value="XP_038064808.1"/>
    <property type="gene ID" value="LOC119735174"/>
</dbReference>
<feature type="compositionally biased region" description="Polar residues" evidence="1">
    <location>
        <begin position="356"/>
        <end position="366"/>
    </location>
</feature>
<evidence type="ECO:0000256" key="1">
    <source>
        <dbReference type="SAM" id="MobiDB-lite"/>
    </source>
</evidence>
<feature type="domain" description="Death" evidence="2">
    <location>
        <begin position="377"/>
        <end position="460"/>
    </location>
</feature>
<dbReference type="OrthoDB" id="10031931at2759"/>
<evidence type="ECO:0000259" key="2">
    <source>
        <dbReference type="PROSITE" id="PS50017"/>
    </source>
</evidence>
<dbReference type="PROSITE" id="PS50017">
    <property type="entry name" value="DEATH_DOMAIN"/>
    <property type="match status" value="1"/>
</dbReference>
<dbReference type="RefSeq" id="XP_038064808.1">
    <property type="nucleotide sequence ID" value="XM_038208880.1"/>
</dbReference>
<dbReference type="Pfam" id="PF00531">
    <property type="entry name" value="Death"/>
    <property type="match status" value="1"/>
</dbReference>
<dbReference type="GO" id="GO:0005042">
    <property type="term" value="F:netrin receptor activity"/>
    <property type="evidence" value="ECO:0007669"/>
    <property type="project" value="InterPro"/>
</dbReference>
<dbReference type="GeneID" id="119735174"/>
<dbReference type="PANTHER" id="PTHR12582">
    <property type="entry name" value="NETRIN RECEPTOR UNC5"/>
    <property type="match status" value="1"/>
</dbReference>
<accession>A0A914AMI5</accession>
<organism evidence="3 4">
    <name type="scientific">Patiria miniata</name>
    <name type="common">Bat star</name>
    <name type="synonym">Asterina miniata</name>
    <dbReference type="NCBI Taxonomy" id="46514"/>
    <lineage>
        <taxon>Eukaryota</taxon>
        <taxon>Metazoa</taxon>
        <taxon>Echinodermata</taxon>
        <taxon>Eleutherozoa</taxon>
        <taxon>Asterozoa</taxon>
        <taxon>Asteroidea</taxon>
        <taxon>Valvatacea</taxon>
        <taxon>Valvatida</taxon>
        <taxon>Asterinidae</taxon>
        <taxon>Patiria</taxon>
    </lineage>
</organism>
<reference evidence="3" key="1">
    <citation type="submission" date="2022-11" db="UniProtKB">
        <authorList>
            <consortium name="EnsemblMetazoa"/>
        </authorList>
    </citation>
    <scope>IDENTIFICATION</scope>
</reference>
<dbReference type="Gene3D" id="1.10.533.10">
    <property type="entry name" value="Death Domain, Fas"/>
    <property type="match status" value="1"/>
</dbReference>
<proteinExistence type="predicted"/>
<evidence type="ECO:0000313" key="3">
    <source>
        <dbReference type="EnsemblMetazoa" id="XP_038064808.1"/>
    </source>
</evidence>
<dbReference type="GO" id="GO:0016020">
    <property type="term" value="C:membrane"/>
    <property type="evidence" value="ECO:0007669"/>
    <property type="project" value="InterPro"/>
</dbReference>
<dbReference type="InterPro" id="IPR037936">
    <property type="entry name" value="UNC5A-D"/>
</dbReference>
<dbReference type="InterPro" id="IPR011029">
    <property type="entry name" value="DEATH-like_dom_sf"/>
</dbReference>
<dbReference type="PANTHER" id="PTHR12582:SF41">
    <property type="entry name" value="UNC5C-LIKE PROTEIN"/>
    <property type="match status" value="1"/>
</dbReference>
<feature type="region of interest" description="Disordered" evidence="1">
    <location>
        <begin position="213"/>
        <end position="232"/>
    </location>
</feature>
<dbReference type="Proteomes" id="UP000887568">
    <property type="component" value="Unplaced"/>
</dbReference>
<dbReference type="AlphaFoldDB" id="A0A914AMI5"/>
<evidence type="ECO:0000313" key="4">
    <source>
        <dbReference type="Proteomes" id="UP000887568"/>
    </source>
</evidence>
<name>A0A914AMI5_PATMI</name>
<feature type="compositionally biased region" description="Basic and acidic residues" evidence="1">
    <location>
        <begin position="217"/>
        <end position="232"/>
    </location>
</feature>
<keyword evidence="4" id="KW-1185">Reference proteome</keyword>
<feature type="region of interest" description="Disordered" evidence="1">
    <location>
        <begin position="349"/>
        <end position="368"/>
    </location>
</feature>
<sequence length="512" mass="57538">MIQCGPTGLKFLASVVLSFPHFAKEGSGWELRAQLCNDEEGSLKTWNNLHANDDGVLVSTKDKTVVLLMKHFTGAALVGQPSATSTKIMMAGVFGTPFDQSKDLYSFRFHLWNNEPVVKQKVVESENEMGSKQLDAYRSLIVRRSGDVDAEIENMKPGWEMATPTLQKQTISVERIWELPTDSVTFDLERHNLNEAPHCDAFISQEASTGGRVRFSIKPEKRESRPETDKPRPCYKCRHDAAREICPSCEEAMECVPVLKNRDLSDGDYGGLSEEMVCAVYGEPDLARLLVGAGQADVGQSSMESQDSLTVFFGRQRARGVQDRTAVKRLLESLDEHIVKRVRKELRVAAPENSPKDGSTSTGNPEDSSRLALEIAVEQRFRWLATRLGSEWEALATWLGLTNADLSKIKDEYRYEVSNQMFAMLVEWKRQSGRWDESILAGALEKVGRIDLAQQFQDDRQLFSCIYHNDLRVTVTCDLDWLTLVTIAGQYSCIGLLRNTDEWARNAVPRCG</sequence>